<evidence type="ECO:0000313" key="2">
    <source>
        <dbReference type="Proteomes" id="UP000007364"/>
    </source>
</evidence>
<dbReference type="EMBL" id="AMSG01000002">
    <property type="protein sequence ID" value="EKF56236.1"/>
    <property type="molecule type" value="Genomic_DNA"/>
</dbReference>
<dbReference type="eggNOG" id="ENOG5033MGZ">
    <property type="taxonomic scope" value="Bacteria"/>
</dbReference>
<dbReference type="AlphaFoldDB" id="K2Q615"/>
<sequence length="115" mass="13554">METETIFLRDVMETMRTLDQNGRAVPFSISFRTLNRQSKTGGKLKEYPEAKLVIKEENKNTDSIASLRYHKKQVKIRRRPNHWDNKTRNIKLPNGDIKKILINHIITFNGKKVVY</sequence>
<comment type="caution">
    <text evidence="1">The sequence shown here is derived from an EMBL/GenBank/DDBJ whole genome shotgun (WGS) entry which is preliminary data.</text>
</comment>
<gene>
    <name evidence="1" type="ORF">I215_01898</name>
</gene>
<organism evidence="1 2">
    <name type="scientific">Galbibacter marinus</name>
    <dbReference type="NCBI Taxonomy" id="555500"/>
    <lineage>
        <taxon>Bacteria</taxon>
        <taxon>Pseudomonadati</taxon>
        <taxon>Bacteroidota</taxon>
        <taxon>Flavobacteriia</taxon>
        <taxon>Flavobacteriales</taxon>
        <taxon>Flavobacteriaceae</taxon>
        <taxon>Galbibacter</taxon>
    </lineage>
</organism>
<evidence type="ECO:0000313" key="1">
    <source>
        <dbReference type="EMBL" id="EKF56236.1"/>
    </source>
</evidence>
<name>K2Q615_9FLAO</name>
<dbReference type="RefSeq" id="WP_008990255.1">
    <property type="nucleotide sequence ID" value="NZ_AMSG01000002.1"/>
</dbReference>
<accession>K2Q615</accession>
<dbReference type="Proteomes" id="UP000007364">
    <property type="component" value="Unassembled WGS sequence"/>
</dbReference>
<proteinExistence type="predicted"/>
<reference evidence="1 2" key="1">
    <citation type="journal article" date="2012" name="J. Bacteriol.">
        <title>Genome Sequence of Galbibacter marinum Type Strain ck-I2-15.</title>
        <authorList>
            <person name="Lai Q."/>
            <person name="Li C."/>
            <person name="Shao Z."/>
        </authorList>
    </citation>
    <scope>NUCLEOTIDE SEQUENCE [LARGE SCALE GENOMIC DNA]</scope>
    <source>
        <strain evidence="2">ck-I2-15</strain>
    </source>
</reference>
<protein>
    <submittedName>
        <fullName evidence="1">Uncharacterized protein</fullName>
    </submittedName>
</protein>
<dbReference type="STRING" id="555500.I215_01898"/>
<keyword evidence="2" id="KW-1185">Reference proteome</keyword>